<gene>
    <name evidence="3" type="ORF">BCR33DRAFT_711767</name>
</gene>
<evidence type="ECO:0000256" key="1">
    <source>
        <dbReference type="SAM" id="MobiDB-lite"/>
    </source>
</evidence>
<name>A0A1Y2CZJ3_9FUNG</name>
<reference evidence="3 4" key="1">
    <citation type="submission" date="2016-07" db="EMBL/GenBank/DDBJ databases">
        <title>Pervasive Adenine N6-methylation of Active Genes in Fungi.</title>
        <authorList>
            <consortium name="DOE Joint Genome Institute"/>
            <person name="Mondo S.J."/>
            <person name="Dannebaum R.O."/>
            <person name="Kuo R.C."/>
            <person name="Labutti K."/>
            <person name="Haridas S."/>
            <person name="Kuo A."/>
            <person name="Salamov A."/>
            <person name="Ahrendt S.R."/>
            <person name="Lipzen A."/>
            <person name="Sullivan W."/>
            <person name="Andreopoulos W.B."/>
            <person name="Clum A."/>
            <person name="Lindquist E."/>
            <person name="Daum C."/>
            <person name="Ramamoorthy G.K."/>
            <person name="Gryganskyi A."/>
            <person name="Culley D."/>
            <person name="Magnuson J.K."/>
            <person name="James T.Y."/>
            <person name="O'Malley M.A."/>
            <person name="Stajich J.E."/>
            <person name="Spatafora J.W."/>
            <person name="Visel A."/>
            <person name="Grigoriev I.V."/>
        </authorList>
    </citation>
    <scope>NUCLEOTIDE SEQUENCE [LARGE SCALE GENOMIC DNA]</scope>
    <source>
        <strain evidence="3 4">JEL800</strain>
    </source>
</reference>
<dbReference type="EMBL" id="MCGO01000003">
    <property type="protein sequence ID" value="ORY52453.1"/>
    <property type="molecule type" value="Genomic_DNA"/>
</dbReference>
<keyword evidence="4" id="KW-1185">Reference proteome</keyword>
<feature type="domain" description="SAM" evidence="2">
    <location>
        <begin position="99"/>
        <end position="164"/>
    </location>
</feature>
<feature type="region of interest" description="Disordered" evidence="1">
    <location>
        <begin position="63"/>
        <end position="87"/>
    </location>
</feature>
<proteinExistence type="predicted"/>
<feature type="region of interest" description="Disordered" evidence="1">
    <location>
        <begin position="1"/>
        <end position="30"/>
    </location>
</feature>
<dbReference type="SUPFAM" id="SSF47769">
    <property type="entry name" value="SAM/Pointed domain"/>
    <property type="match status" value="1"/>
</dbReference>
<dbReference type="OrthoDB" id="5254at2759"/>
<organism evidence="3 4">
    <name type="scientific">Rhizoclosmatium globosum</name>
    <dbReference type="NCBI Taxonomy" id="329046"/>
    <lineage>
        <taxon>Eukaryota</taxon>
        <taxon>Fungi</taxon>
        <taxon>Fungi incertae sedis</taxon>
        <taxon>Chytridiomycota</taxon>
        <taxon>Chytridiomycota incertae sedis</taxon>
        <taxon>Chytridiomycetes</taxon>
        <taxon>Chytridiales</taxon>
        <taxon>Chytriomycetaceae</taxon>
        <taxon>Rhizoclosmatium</taxon>
    </lineage>
</organism>
<sequence length="166" mass="18136">MAATMQTPPVQYRSLGSNGSNMFYGGQPLTQEQQSQIEELAQLKEQQALLSVLLAEVSALPLPKSRSPASATSPLPQKDRSDAESIKSSAIQVLPDETWTSEMVAEWVRAKGASEEIVKSFIEQDIDGTIFPTLSDGDLKTELKVTALGLRRKILQAIEKVRSYTA</sequence>
<evidence type="ECO:0000313" key="3">
    <source>
        <dbReference type="EMBL" id="ORY52453.1"/>
    </source>
</evidence>
<feature type="compositionally biased region" description="Polar residues" evidence="1">
    <location>
        <begin position="1"/>
        <end position="21"/>
    </location>
</feature>
<protein>
    <recommendedName>
        <fullName evidence="2">SAM domain-containing protein</fullName>
    </recommendedName>
</protein>
<dbReference type="Pfam" id="PF07647">
    <property type="entry name" value="SAM_2"/>
    <property type="match status" value="1"/>
</dbReference>
<dbReference type="AlphaFoldDB" id="A0A1Y2CZJ3"/>
<comment type="caution">
    <text evidence="3">The sequence shown here is derived from an EMBL/GenBank/DDBJ whole genome shotgun (WGS) entry which is preliminary data.</text>
</comment>
<evidence type="ECO:0000313" key="4">
    <source>
        <dbReference type="Proteomes" id="UP000193642"/>
    </source>
</evidence>
<dbReference type="InterPro" id="IPR013761">
    <property type="entry name" value="SAM/pointed_sf"/>
</dbReference>
<dbReference type="SMART" id="SM00454">
    <property type="entry name" value="SAM"/>
    <property type="match status" value="1"/>
</dbReference>
<dbReference type="InterPro" id="IPR001660">
    <property type="entry name" value="SAM"/>
</dbReference>
<dbReference type="PROSITE" id="PS50105">
    <property type="entry name" value="SAM_DOMAIN"/>
    <property type="match status" value="1"/>
</dbReference>
<dbReference type="Proteomes" id="UP000193642">
    <property type="component" value="Unassembled WGS sequence"/>
</dbReference>
<accession>A0A1Y2CZJ3</accession>
<evidence type="ECO:0000259" key="2">
    <source>
        <dbReference type="PROSITE" id="PS50105"/>
    </source>
</evidence>
<feature type="non-terminal residue" evidence="3">
    <location>
        <position position="1"/>
    </location>
</feature>
<dbReference type="Gene3D" id="1.10.150.50">
    <property type="entry name" value="Transcription Factor, Ets-1"/>
    <property type="match status" value="1"/>
</dbReference>